<evidence type="ECO:0000313" key="3">
    <source>
        <dbReference type="Ensembl" id="ENSPNYP00000030786.1"/>
    </source>
</evidence>
<dbReference type="GO" id="GO:0004252">
    <property type="term" value="F:serine-type endopeptidase activity"/>
    <property type="evidence" value="ECO:0007669"/>
    <property type="project" value="InterPro"/>
</dbReference>
<protein>
    <recommendedName>
        <fullName evidence="2">Peptidase S1 domain-containing protein</fullName>
    </recommendedName>
</protein>
<dbReference type="Gene3D" id="2.40.10.10">
    <property type="entry name" value="Trypsin-like serine proteases"/>
    <property type="match status" value="1"/>
</dbReference>
<proteinExistence type="predicted"/>
<dbReference type="Ensembl" id="ENSPNYT00000031535.1">
    <property type="protein sequence ID" value="ENSPNYP00000030786.1"/>
    <property type="gene ID" value="ENSPNYG00000023207.1"/>
</dbReference>
<dbReference type="InterPro" id="IPR001254">
    <property type="entry name" value="Trypsin_dom"/>
</dbReference>
<dbReference type="GO" id="GO:0006508">
    <property type="term" value="P:proteolysis"/>
    <property type="evidence" value="ECO:0007669"/>
    <property type="project" value="InterPro"/>
</dbReference>
<evidence type="ECO:0000256" key="1">
    <source>
        <dbReference type="ARBA" id="ARBA00023157"/>
    </source>
</evidence>
<dbReference type="GeneTree" id="ENSGT00940000165072"/>
<dbReference type="SUPFAM" id="SSF50494">
    <property type="entry name" value="Trypsin-like serine proteases"/>
    <property type="match status" value="1"/>
</dbReference>
<dbReference type="InterPro" id="IPR018114">
    <property type="entry name" value="TRYPSIN_HIS"/>
</dbReference>
<dbReference type="PANTHER" id="PTHR24252:SF7">
    <property type="entry name" value="HYALIN"/>
    <property type="match status" value="1"/>
</dbReference>
<accession>A0A3B4HB15</accession>
<organism evidence="3">
    <name type="scientific">Pundamilia nyererei</name>
    <dbReference type="NCBI Taxonomy" id="303518"/>
    <lineage>
        <taxon>Eukaryota</taxon>
        <taxon>Metazoa</taxon>
        <taxon>Chordata</taxon>
        <taxon>Craniata</taxon>
        <taxon>Vertebrata</taxon>
        <taxon>Euteleostomi</taxon>
        <taxon>Actinopterygii</taxon>
        <taxon>Neopterygii</taxon>
        <taxon>Teleostei</taxon>
        <taxon>Neoteleostei</taxon>
        <taxon>Acanthomorphata</taxon>
        <taxon>Ovalentaria</taxon>
        <taxon>Cichlomorphae</taxon>
        <taxon>Cichliformes</taxon>
        <taxon>Cichlidae</taxon>
        <taxon>African cichlids</taxon>
        <taxon>Pseudocrenilabrinae</taxon>
        <taxon>Haplochromini</taxon>
        <taxon>Pundamilia</taxon>
    </lineage>
</organism>
<dbReference type="AlphaFoldDB" id="A0A3B4HB15"/>
<feature type="domain" description="Peptidase S1" evidence="2">
    <location>
        <begin position="43"/>
        <end position="117"/>
    </location>
</feature>
<dbReference type="InterPro" id="IPR009003">
    <property type="entry name" value="Peptidase_S1_PA"/>
</dbReference>
<name>A0A3B4HB15_9CICH</name>
<sequence length="117" mass="12251">KRGEKCDLVFLFLNEVWTANATGRGGNLTDSGGAGGSEMQPRVVGGSLERRGGSPWQVLIHRSDGFGFCGGTLVSDRWVVSAAHCFEESADHITIGEAGGLQWTSPTVSGRAAGVLM</sequence>
<dbReference type="PANTHER" id="PTHR24252">
    <property type="entry name" value="ACROSIN-RELATED"/>
    <property type="match status" value="1"/>
</dbReference>
<evidence type="ECO:0000259" key="2">
    <source>
        <dbReference type="PROSITE" id="PS50240"/>
    </source>
</evidence>
<keyword evidence="1" id="KW-1015">Disulfide bond</keyword>
<dbReference type="PROSITE" id="PS50240">
    <property type="entry name" value="TRYPSIN_DOM"/>
    <property type="match status" value="1"/>
</dbReference>
<dbReference type="STRING" id="303518.ENSPNYP00000030786"/>
<dbReference type="PROSITE" id="PS00134">
    <property type="entry name" value="TRYPSIN_HIS"/>
    <property type="match status" value="1"/>
</dbReference>
<reference evidence="3" key="1">
    <citation type="submission" date="2023-09" db="UniProtKB">
        <authorList>
            <consortium name="Ensembl"/>
        </authorList>
    </citation>
    <scope>IDENTIFICATION</scope>
</reference>
<dbReference type="InterPro" id="IPR043504">
    <property type="entry name" value="Peptidase_S1_PA_chymotrypsin"/>
</dbReference>
<dbReference type="Pfam" id="PF00089">
    <property type="entry name" value="Trypsin"/>
    <property type="match status" value="1"/>
</dbReference>